<reference evidence="8" key="1">
    <citation type="submission" date="2016-10" db="EMBL/GenBank/DDBJ databases">
        <authorList>
            <person name="Varghese N."/>
            <person name="Submissions S."/>
        </authorList>
    </citation>
    <scope>NUCLEOTIDE SEQUENCE [LARGE SCALE GENOMIC DNA]</scope>
    <source>
        <strain evidence="8">DSM 8344</strain>
    </source>
</reference>
<evidence type="ECO:0000256" key="3">
    <source>
        <dbReference type="ARBA" id="ARBA00023002"/>
    </source>
</evidence>
<dbReference type="InterPro" id="IPR046373">
    <property type="entry name" value="Acyl-CoA_Oxase/DH_mid-dom_sf"/>
</dbReference>
<keyword evidence="7" id="KW-0413">Isomerase</keyword>
<dbReference type="GO" id="GO:0016627">
    <property type="term" value="F:oxidoreductase activity, acting on the CH-CH group of donors"/>
    <property type="evidence" value="ECO:0007669"/>
    <property type="project" value="InterPro"/>
</dbReference>
<sequence>MRTAEEYVAKLKIMRSNIYLNGEVVSRDDPRLRFGVNTISETFNWAMDPANEELLTAKSHLTGEKINRYCHIHQSSEDLLKKQEMTRLYCQRVGGCIQRCMGIDALNALSVVTKNIDLEMGTQYNERFLAYLKKYQEEDLVANCAQTDVKGDRSLRPHQQSDPDLYLRVVKKTDEGIIVRGCKAHNTIAPYADEIIVVPTRMMTEKDAEWAVAFAIQADAPGVSQVVRVSNPRPREELLAPFNNYGSADSLTVFDDVFVPWERVFMCGEYKFAGQLASLFATYHRHSYTGCKPATTDVLMGATALVAEYNGVEKSSQVREELADLVTMAELVFAAGIAASVKSTKAPSGTQIPDIVYTNVGRYHAGINVYREHEILAEIAGGLPATLPSEKEFSNPEISQLMDKYIMRKDGISAEAQHRCFRMISDLLCSSHAGVVQVAGVHGGGSPIMERIAITGQYDMKAKKNLAKYLAGIKE</sequence>
<dbReference type="RefSeq" id="WP_092335180.1">
    <property type="nucleotide sequence ID" value="NZ_FNCP01000027.1"/>
</dbReference>
<dbReference type="Pfam" id="PF03241">
    <property type="entry name" value="HpaB"/>
    <property type="match status" value="1"/>
</dbReference>
<feature type="domain" description="HpaB/PvcC/4-BUDH N-terminal" evidence="6">
    <location>
        <begin position="3"/>
        <end position="266"/>
    </location>
</feature>
<dbReference type="SUPFAM" id="SSF56645">
    <property type="entry name" value="Acyl-CoA dehydrogenase NM domain-like"/>
    <property type="match status" value="1"/>
</dbReference>
<dbReference type="Pfam" id="PF11794">
    <property type="entry name" value="HpaB_N"/>
    <property type="match status" value="1"/>
</dbReference>
<evidence type="ECO:0000256" key="2">
    <source>
        <dbReference type="ARBA" id="ARBA00022827"/>
    </source>
</evidence>
<dbReference type="STRING" id="1121419.SAMN05443529_12725"/>
<dbReference type="OrthoDB" id="9785230at2"/>
<accession>A0A1G8I3H0</accession>
<dbReference type="AlphaFoldDB" id="A0A1G8I3H0"/>
<gene>
    <name evidence="7" type="ORF">SAMN05443529_12725</name>
</gene>
<feature type="domain" description="HpaB/PvcC/4-BUDH C-terminal" evidence="5">
    <location>
        <begin position="273"/>
        <end position="472"/>
    </location>
</feature>
<organism evidence="7 8">
    <name type="scientific">Desulfosporosinus hippei DSM 8344</name>
    <dbReference type="NCBI Taxonomy" id="1121419"/>
    <lineage>
        <taxon>Bacteria</taxon>
        <taxon>Bacillati</taxon>
        <taxon>Bacillota</taxon>
        <taxon>Clostridia</taxon>
        <taxon>Eubacteriales</taxon>
        <taxon>Desulfitobacteriaceae</taxon>
        <taxon>Desulfosporosinus</taxon>
    </lineage>
</organism>
<evidence type="ECO:0000259" key="5">
    <source>
        <dbReference type="Pfam" id="PF03241"/>
    </source>
</evidence>
<dbReference type="PIRSF" id="PIRSF000331">
    <property type="entry name" value="HpaA_HpaB"/>
    <property type="match status" value="1"/>
</dbReference>
<protein>
    <submittedName>
        <fullName evidence="7">4-hydroxyphenylacetate 3-monooxygenase/4-hydroxybutyryl-CoA dehydratase / vinylacetyl-CoA-Delta-isomerase</fullName>
    </submittedName>
</protein>
<evidence type="ECO:0000313" key="8">
    <source>
        <dbReference type="Proteomes" id="UP000198656"/>
    </source>
</evidence>
<dbReference type="PANTHER" id="PTHR36117">
    <property type="entry name" value="4-HYDROXYPHENYLACETATE 3-MONOOXYGENASE-RELATED"/>
    <property type="match status" value="1"/>
</dbReference>
<dbReference type="Gene3D" id="1.10.3140.10">
    <property type="entry name" value="4-hydroxybutyryl-coa dehydratase, domain 1"/>
    <property type="match status" value="1"/>
</dbReference>
<dbReference type="Gene3D" id="2.40.110.10">
    <property type="entry name" value="Butyryl-CoA Dehydrogenase, subunit A, domain 2"/>
    <property type="match status" value="1"/>
</dbReference>
<keyword evidence="7" id="KW-0503">Monooxygenase</keyword>
<name>A0A1G8I3H0_9FIRM</name>
<dbReference type="GO" id="GO:0004497">
    <property type="term" value="F:monooxygenase activity"/>
    <property type="evidence" value="ECO:0007669"/>
    <property type="project" value="UniProtKB-KW"/>
</dbReference>
<dbReference type="InterPro" id="IPR009100">
    <property type="entry name" value="AcylCoA_DH/oxidase_NM_dom_sf"/>
</dbReference>
<dbReference type="InterPro" id="IPR024719">
    <property type="entry name" value="HpaB/PvcC/4-BUDH_C"/>
</dbReference>
<keyword evidence="1" id="KW-0285">Flavoprotein</keyword>
<keyword evidence="3" id="KW-0560">Oxidoreductase</keyword>
<dbReference type="InterPro" id="IPR024674">
    <property type="entry name" value="HpaB/PvcC/4-BUDH_N"/>
</dbReference>
<dbReference type="SUPFAM" id="SSF47203">
    <property type="entry name" value="Acyl-CoA dehydrogenase C-terminal domain-like"/>
    <property type="match status" value="1"/>
</dbReference>
<proteinExistence type="predicted"/>
<keyword evidence="2 4" id="KW-0274">FAD</keyword>
<dbReference type="InterPro" id="IPR036250">
    <property type="entry name" value="AcylCo_DH-like_C"/>
</dbReference>
<evidence type="ECO:0000256" key="1">
    <source>
        <dbReference type="ARBA" id="ARBA00022630"/>
    </source>
</evidence>
<dbReference type="PANTHER" id="PTHR36117:SF3">
    <property type="entry name" value="4-HYDROXYPHENYLACETATE 3-MONOOXYGENASE-RELATED"/>
    <property type="match status" value="1"/>
</dbReference>
<dbReference type="EMBL" id="FNCP01000027">
    <property type="protein sequence ID" value="SDI13190.1"/>
    <property type="molecule type" value="Genomic_DNA"/>
</dbReference>
<feature type="binding site" evidence="4">
    <location>
        <position position="187"/>
    </location>
    <ligand>
        <name>FAD</name>
        <dbReference type="ChEBI" id="CHEBI:57692"/>
    </ligand>
</feature>
<evidence type="ECO:0000259" key="6">
    <source>
        <dbReference type="Pfam" id="PF11794"/>
    </source>
</evidence>
<dbReference type="GO" id="GO:0016853">
    <property type="term" value="F:isomerase activity"/>
    <property type="evidence" value="ECO:0007669"/>
    <property type="project" value="UniProtKB-KW"/>
</dbReference>
<keyword evidence="8" id="KW-1185">Reference proteome</keyword>
<dbReference type="Gene3D" id="1.20.140.10">
    <property type="entry name" value="Butyryl-CoA Dehydrogenase, subunit A, domain 3"/>
    <property type="match status" value="1"/>
</dbReference>
<dbReference type="InterPro" id="IPR004925">
    <property type="entry name" value="HpaB/PvcC/4-BUDH"/>
</dbReference>
<evidence type="ECO:0000313" key="7">
    <source>
        <dbReference type="EMBL" id="SDI13190.1"/>
    </source>
</evidence>
<dbReference type="Proteomes" id="UP000198656">
    <property type="component" value="Unassembled WGS sequence"/>
</dbReference>
<evidence type="ECO:0000256" key="4">
    <source>
        <dbReference type="PIRSR" id="PIRSR000331-2"/>
    </source>
</evidence>